<feature type="compositionally biased region" description="Polar residues" evidence="1">
    <location>
        <begin position="24"/>
        <end position="37"/>
    </location>
</feature>
<protein>
    <submittedName>
        <fullName evidence="3">Uncharacterized protein</fullName>
    </submittedName>
</protein>
<dbReference type="RefSeq" id="WP_113270359.1">
    <property type="nucleotide sequence ID" value="NZ_QNTU01000009.1"/>
</dbReference>
<keyword evidence="2" id="KW-0732">Signal</keyword>
<dbReference type="EMBL" id="QNTU01000009">
    <property type="protein sequence ID" value="RBI66483.1"/>
    <property type="molecule type" value="Genomic_DNA"/>
</dbReference>
<evidence type="ECO:0000313" key="3">
    <source>
        <dbReference type="EMBL" id="RBI66483.1"/>
    </source>
</evidence>
<evidence type="ECO:0000256" key="1">
    <source>
        <dbReference type="SAM" id="MobiDB-lite"/>
    </source>
</evidence>
<feature type="compositionally biased region" description="Acidic residues" evidence="1">
    <location>
        <begin position="52"/>
        <end position="64"/>
    </location>
</feature>
<gene>
    <name evidence="3" type="ORF">DQ400_13965</name>
</gene>
<evidence type="ECO:0000313" key="4">
    <source>
        <dbReference type="Proteomes" id="UP000252204"/>
    </source>
</evidence>
<dbReference type="Proteomes" id="UP000252204">
    <property type="component" value="Unassembled WGS sequence"/>
</dbReference>
<name>A0A365TLF7_9GAMM</name>
<feature type="signal peptide" evidence="2">
    <location>
        <begin position="1"/>
        <end position="19"/>
    </location>
</feature>
<organism evidence="3 4">
    <name type="scientific">Vreelandella sulfidaeris</name>
    <dbReference type="NCBI Taxonomy" id="115553"/>
    <lineage>
        <taxon>Bacteria</taxon>
        <taxon>Pseudomonadati</taxon>
        <taxon>Pseudomonadota</taxon>
        <taxon>Gammaproteobacteria</taxon>
        <taxon>Oceanospirillales</taxon>
        <taxon>Halomonadaceae</taxon>
        <taxon>Vreelandella</taxon>
    </lineage>
</organism>
<keyword evidence="4" id="KW-1185">Reference proteome</keyword>
<evidence type="ECO:0000256" key="2">
    <source>
        <dbReference type="SAM" id="SignalP"/>
    </source>
</evidence>
<comment type="caution">
    <text evidence="3">The sequence shown here is derived from an EMBL/GenBank/DDBJ whole genome shotgun (WGS) entry which is preliminary data.</text>
</comment>
<proteinExistence type="predicted"/>
<feature type="chain" id="PRO_5016702703" evidence="2">
    <location>
        <begin position="20"/>
        <end position="208"/>
    </location>
</feature>
<dbReference type="PROSITE" id="PS51257">
    <property type="entry name" value="PROKAR_LIPOPROTEIN"/>
    <property type="match status" value="1"/>
</dbReference>
<feature type="region of interest" description="Disordered" evidence="1">
    <location>
        <begin position="23"/>
        <end position="64"/>
    </location>
</feature>
<dbReference type="AlphaFoldDB" id="A0A365TLF7"/>
<dbReference type="OrthoDB" id="6167035at2"/>
<sequence length="208" mass="22258">MRKVISRVGVMMLSVALLAGCGETQESSGPASTTEQAPASEPSVAETAADQADVEEAEVEEAEEVAPLAVEISAHVSLRSDRRLMVEGESNLPDETLVQIIVEREISSVRWRERTRIEDGMFAAGPFGPGSGLPDGGYVVQVEVSEGSVQPEAVQARIGHKGQHLAGELVSQSRHGLGQVATYSRRFLVGSEPRQTRDQVEVLESPGR</sequence>
<accession>A0A365TLF7</accession>
<reference evidence="4" key="1">
    <citation type="submission" date="2018-06" db="EMBL/GenBank/DDBJ databases">
        <title>Whole genome sequencing of four bacterial strains from South Shetland trench revealing bio-synthetic gene clusters.</title>
        <authorList>
            <person name="Abdel-Mageed W.M."/>
            <person name="Lehri B."/>
            <person name="Jarmusch S."/>
            <person name="Miranda K."/>
            <person name="Goodfellow M."/>
            <person name="Jaspars M."/>
            <person name="Karlyshev A.V."/>
        </authorList>
    </citation>
    <scope>NUCLEOTIDE SEQUENCE [LARGE SCALE GENOMIC DNA]</scope>
    <source>
        <strain evidence="4">SST4</strain>
    </source>
</reference>